<evidence type="ECO:0000256" key="1">
    <source>
        <dbReference type="SAM" id="SignalP"/>
    </source>
</evidence>
<organism evidence="2 3">
    <name type="scientific">Pristionchus entomophagus</name>
    <dbReference type="NCBI Taxonomy" id="358040"/>
    <lineage>
        <taxon>Eukaryota</taxon>
        <taxon>Metazoa</taxon>
        <taxon>Ecdysozoa</taxon>
        <taxon>Nematoda</taxon>
        <taxon>Chromadorea</taxon>
        <taxon>Rhabditida</taxon>
        <taxon>Rhabditina</taxon>
        <taxon>Diplogasteromorpha</taxon>
        <taxon>Diplogasteroidea</taxon>
        <taxon>Neodiplogasteridae</taxon>
        <taxon>Pristionchus</taxon>
    </lineage>
</organism>
<accession>A0AAV5SF10</accession>
<dbReference type="Proteomes" id="UP001432027">
    <property type="component" value="Unassembled WGS sequence"/>
</dbReference>
<proteinExistence type="predicted"/>
<comment type="caution">
    <text evidence="2">The sequence shown here is derived from an EMBL/GenBank/DDBJ whole genome shotgun (WGS) entry which is preliminary data.</text>
</comment>
<feature type="chain" id="PRO_5043786626" evidence="1">
    <location>
        <begin position="17"/>
        <end position="97"/>
    </location>
</feature>
<sequence length="97" mass="10590">LFSALLALLVLPLVTSDDTKVCEWLGGPLICHSYDCPEGTTEVTRLSVAYSYFPEAEFGTITAIGPAYSDGTGESYISMVAYRTWKGNWHSAVIRAH</sequence>
<keyword evidence="3" id="KW-1185">Reference proteome</keyword>
<protein>
    <submittedName>
        <fullName evidence="2">Uncharacterized protein</fullName>
    </submittedName>
</protein>
<keyword evidence="1" id="KW-0732">Signal</keyword>
<feature type="non-terminal residue" evidence="2">
    <location>
        <position position="1"/>
    </location>
</feature>
<dbReference type="EMBL" id="BTSX01000001">
    <property type="protein sequence ID" value="GMS78276.1"/>
    <property type="molecule type" value="Genomic_DNA"/>
</dbReference>
<evidence type="ECO:0000313" key="2">
    <source>
        <dbReference type="EMBL" id="GMS78276.1"/>
    </source>
</evidence>
<dbReference type="AlphaFoldDB" id="A0AAV5SF10"/>
<evidence type="ECO:0000313" key="3">
    <source>
        <dbReference type="Proteomes" id="UP001432027"/>
    </source>
</evidence>
<feature type="signal peptide" evidence="1">
    <location>
        <begin position="1"/>
        <end position="16"/>
    </location>
</feature>
<reference evidence="2" key="1">
    <citation type="submission" date="2023-10" db="EMBL/GenBank/DDBJ databases">
        <title>Genome assembly of Pristionchus species.</title>
        <authorList>
            <person name="Yoshida K."/>
            <person name="Sommer R.J."/>
        </authorList>
    </citation>
    <scope>NUCLEOTIDE SEQUENCE</scope>
    <source>
        <strain evidence="2">RS0144</strain>
    </source>
</reference>
<gene>
    <name evidence="2" type="ORF">PENTCL1PPCAC_451</name>
</gene>
<name>A0AAV5SF10_9BILA</name>